<feature type="signal peptide" evidence="1">
    <location>
        <begin position="1"/>
        <end position="20"/>
    </location>
</feature>
<protein>
    <submittedName>
        <fullName evidence="3">Bacterial Ig-like domain (Group 2)</fullName>
    </submittedName>
</protein>
<dbReference type="Gene3D" id="2.60.40.1080">
    <property type="match status" value="2"/>
</dbReference>
<organism evidence="3 4">
    <name type="scientific">Urbifossiella limnaea</name>
    <dbReference type="NCBI Taxonomy" id="2528023"/>
    <lineage>
        <taxon>Bacteria</taxon>
        <taxon>Pseudomonadati</taxon>
        <taxon>Planctomycetota</taxon>
        <taxon>Planctomycetia</taxon>
        <taxon>Gemmatales</taxon>
        <taxon>Gemmataceae</taxon>
        <taxon>Urbifossiella</taxon>
    </lineage>
</organism>
<dbReference type="SMART" id="SM00635">
    <property type="entry name" value="BID_2"/>
    <property type="match status" value="2"/>
</dbReference>
<feature type="chain" id="PRO_5021855393" evidence="1">
    <location>
        <begin position="21"/>
        <end position="825"/>
    </location>
</feature>
<dbReference type="InterPro" id="IPR022655">
    <property type="entry name" value="DUF1553"/>
</dbReference>
<feature type="domain" description="BIG2" evidence="2">
    <location>
        <begin position="223"/>
        <end position="305"/>
    </location>
</feature>
<dbReference type="RefSeq" id="WP_145238146.1">
    <property type="nucleotide sequence ID" value="NZ_CP036273.1"/>
</dbReference>
<dbReference type="InterPro" id="IPR011444">
    <property type="entry name" value="DUF1549"/>
</dbReference>
<dbReference type="PANTHER" id="PTHR35889">
    <property type="entry name" value="CYCLOINULO-OLIGOSACCHARIDE FRUCTANOTRANSFERASE-RELATED"/>
    <property type="match status" value="1"/>
</dbReference>
<dbReference type="Pfam" id="PF07583">
    <property type="entry name" value="PSCyt2"/>
    <property type="match status" value="1"/>
</dbReference>
<dbReference type="OrthoDB" id="289126at2"/>
<feature type="domain" description="BIG2" evidence="2">
    <location>
        <begin position="23"/>
        <end position="105"/>
    </location>
</feature>
<dbReference type="SUPFAM" id="SSF49373">
    <property type="entry name" value="Invasin/intimin cell-adhesion fragments"/>
    <property type="match status" value="2"/>
</dbReference>
<reference evidence="3 4" key="1">
    <citation type="submission" date="2019-02" db="EMBL/GenBank/DDBJ databases">
        <title>Deep-cultivation of Planctomycetes and their phenomic and genomic characterization uncovers novel biology.</title>
        <authorList>
            <person name="Wiegand S."/>
            <person name="Jogler M."/>
            <person name="Boedeker C."/>
            <person name="Pinto D."/>
            <person name="Vollmers J."/>
            <person name="Rivas-Marin E."/>
            <person name="Kohn T."/>
            <person name="Peeters S.H."/>
            <person name="Heuer A."/>
            <person name="Rast P."/>
            <person name="Oberbeckmann S."/>
            <person name="Bunk B."/>
            <person name="Jeske O."/>
            <person name="Meyerdierks A."/>
            <person name="Storesund J.E."/>
            <person name="Kallscheuer N."/>
            <person name="Luecker S."/>
            <person name="Lage O.M."/>
            <person name="Pohl T."/>
            <person name="Merkel B.J."/>
            <person name="Hornburger P."/>
            <person name="Mueller R.-W."/>
            <person name="Bruemmer F."/>
            <person name="Labrenz M."/>
            <person name="Spormann A.M."/>
            <person name="Op den Camp H."/>
            <person name="Overmann J."/>
            <person name="Amann R."/>
            <person name="Jetten M.S.M."/>
            <person name="Mascher T."/>
            <person name="Medema M.H."/>
            <person name="Devos D.P."/>
            <person name="Kaster A.-K."/>
            <person name="Ovreas L."/>
            <person name="Rohde M."/>
            <person name="Galperin M.Y."/>
            <person name="Jogler C."/>
        </authorList>
    </citation>
    <scope>NUCLEOTIDE SEQUENCE [LARGE SCALE GENOMIC DNA]</scope>
    <source>
        <strain evidence="3 4">ETA_A1</strain>
    </source>
</reference>
<sequence length="825" mass="90637" precursor="true">MSRTLLALAAALAWAGPAAAQPAITAAMPYPTQLRMRGLEDAPQLLVTGRQDDGRDVDVTAAATYAVSDPKVARVDAAGRVFPVGNGTAEITATVGGHTVRVPVTCADMDRALPINFANQVVPILTRLACSSGGCHGKIAGQNGFRLSLLGFEPQFDYENLLKEGRGRRVFPANPEASLLLTKATGQAPHGGGKKMEPNGEEYKIVRRWIASGLPYGSPTDPTVTRVSVYPETRVIDRKGRQQLAVYAHYSDGTTEDVTRRAQFESNDTEVATVSESGLVNSLNVTGQAAVMVRYQGNVTVFRAVVPRPGAAPAFEFAARTVVDGHTAKKWRDLGIAPSDLCTDEQFIRRVTLDLTGTIPDAAAVVAFAADRDPQKRDKLIDRLLETPEYAYFFANKWADVLRVKRRNQANRAAGTFAFHEWIREAVATDRPYDQFVRGIITASGDEHRNPPTFWFREVATPENFVDDVSQVFLGQRLACANCHHHPYEKWTQDDYWGLAAFYGRVGKKTVAIPGQQNQGQQGGRQVIFTKTAGSVTNKRTGGVADMRPLEGESVKLGAEDDPRAKFADWMTSPKNPFFAKAVANRYWAHFFGRGIVDPLDDMRVTNPPSNPELLDALTKDLTDNNFSLKALIRTICRSRTYQLSSTPNEFNSEDKASFARYYPRRLQAEVLFDAVGRLTSSPAGFAGLPADRHAPSRAIMLPDESFTSYFLDVTGRPQRISACECERVNEASLAMSLHLLNSNDVQDRIARAGGRADALSRDPRPDADKVTELFLLAHARRPTAEQLRVAVEHIGRATTPAAKKQAYENVVWALLNSKAFLFNQ</sequence>
<keyword evidence="1" id="KW-0732">Signal</keyword>
<dbReference type="InterPro" id="IPR054604">
    <property type="entry name" value="SbsC_Big-like"/>
</dbReference>
<dbReference type="InterPro" id="IPR008964">
    <property type="entry name" value="Invasin/intimin_cell_adhesion"/>
</dbReference>
<dbReference type="KEGG" id="uli:ETAA1_24500"/>
<dbReference type="Pfam" id="PF22359">
    <property type="entry name" value="Big-like"/>
    <property type="match status" value="1"/>
</dbReference>
<evidence type="ECO:0000256" key="1">
    <source>
        <dbReference type="SAM" id="SignalP"/>
    </source>
</evidence>
<name>A0A517XSM2_9BACT</name>
<gene>
    <name evidence="3" type="ORF">ETAA1_24500</name>
</gene>
<evidence type="ECO:0000313" key="4">
    <source>
        <dbReference type="Proteomes" id="UP000319576"/>
    </source>
</evidence>
<dbReference type="PANTHER" id="PTHR35889:SF3">
    <property type="entry name" value="F-BOX DOMAIN-CONTAINING PROTEIN"/>
    <property type="match status" value="1"/>
</dbReference>
<dbReference type="Proteomes" id="UP000319576">
    <property type="component" value="Chromosome"/>
</dbReference>
<proteinExistence type="predicted"/>
<evidence type="ECO:0000259" key="2">
    <source>
        <dbReference type="SMART" id="SM00635"/>
    </source>
</evidence>
<dbReference type="AlphaFoldDB" id="A0A517XSM2"/>
<evidence type="ECO:0000313" key="3">
    <source>
        <dbReference type="EMBL" id="QDU20498.1"/>
    </source>
</evidence>
<dbReference type="Pfam" id="PF07587">
    <property type="entry name" value="PSD1"/>
    <property type="match status" value="1"/>
</dbReference>
<accession>A0A517XSM2</accession>
<dbReference type="InterPro" id="IPR003343">
    <property type="entry name" value="Big_2"/>
</dbReference>
<dbReference type="EMBL" id="CP036273">
    <property type="protein sequence ID" value="QDU20498.1"/>
    <property type="molecule type" value="Genomic_DNA"/>
</dbReference>
<keyword evidence="4" id="KW-1185">Reference proteome</keyword>